<sequence>DSYICASYEMPQDEVYIVKFEALANASTAHHILLFGCSDGPALTTPTWGCPPLCKSREQIMFAWAKNAPPTVLPKDVGFRVGGGSTIRNIVLQIHYAHSSPYPDQSGIRVYVTRQKYKYVAGIFLMMSYSITIPPHKSVVHADVSCKYNGKTEIHPFAYRTHAHELGTVITGYQYNKTYYMIGKGNPQWPQAFYPVTEKITVKPGDNMLARCTYNSTQRDTPTYIGPTGKDEMCNFYTMFYTDASVETTFGQCGGSQYPEIVDQLPAGSDTRLPPNPLLDEMAGHHHHHPQAQTPPSTGTGNNNRLHQSRPYPGTDYPDYQFDHPANVNNQQWPTGHRLGQVSGVATGKNGNVYIFHRGSRKWEWDSFDAYNVFTLQTATIPEKTILVYDKDGTLIRAFGENLFFMPHGLSVDDNDNIWVTDVALHQAMRFPAGKDKPDLILGERFKPESDENHFCKPTDIAILSTGEFFISDGYCNGRVMKFSADGKFLKQFGTQDLFATDDGEPPNGAFDVPHSITIAEDKNLVCVADRENGRIQCFDFEGKFSHIIKVKEFGSRLFAIEYTPLHDGMLFAVNGPVYDGVETVVQGFTVDIKTGKLLQSWNIPQGLNSPHDVAVNSVDHSVYVAELDKVVWKFIMSHKAGSGKFTL</sequence>
<dbReference type="PANTHER" id="PTHR10680:SF14">
    <property type="entry name" value="PEPTIDYL-GLYCINE ALPHA-AMIDATING MONOOXYGENASE"/>
    <property type="match status" value="1"/>
</dbReference>
<dbReference type="PROSITE" id="PS51125">
    <property type="entry name" value="NHL"/>
    <property type="match status" value="2"/>
</dbReference>
<protein>
    <recommendedName>
        <fullName evidence="24">Peptidylglycine monooxygenase</fullName>
    </recommendedName>
</protein>
<evidence type="ECO:0000256" key="8">
    <source>
        <dbReference type="ARBA" id="ARBA00023008"/>
    </source>
</evidence>
<dbReference type="CDD" id="cd14958">
    <property type="entry name" value="NHL_PAL_like"/>
    <property type="match status" value="1"/>
</dbReference>
<feature type="region of interest" description="Disordered" evidence="19">
    <location>
        <begin position="265"/>
        <end position="316"/>
    </location>
</feature>
<evidence type="ECO:0000256" key="3">
    <source>
        <dbReference type="ARBA" id="ARBA00010263"/>
    </source>
</evidence>
<feature type="domain" description="Copper type II ascorbate-dependent monooxygenase C-terminal" evidence="21">
    <location>
        <begin position="120"/>
        <end position="250"/>
    </location>
</feature>
<feature type="disulfide bond" evidence="17">
    <location>
        <begin position="527"/>
        <end position="538"/>
    </location>
</feature>
<feature type="binding site" evidence="16">
    <location>
        <position position="612"/>
    </location>
    <ligand>
        <name>Zn(2+)</name>
        <dbReference type="ChEBI" id="CHEBI:29105"/>
        <note>catalytic</note>
    </ligand>
</feature>
<feature type="non-terminal residue" evidence="22">
    <location>
        <position position="1"/>
    </location>
</feature>
<keyword evidence="23" id="KW-1185">Reference proteome</keyword>
<dbReference type="InterPro" id="IPR014784">
    <property type="entry name" value="Cu2_ascorb_mOase-like_C"/>
</dbReference>
<keyword evidence="11" id="KW-0325">Glycoprotein</keyword>
<dbReference type="GO" id="GO:0004504">
    <property type="term" value="F:peptidylglycine monooxygenase activity"/>
    <property type="evidence" value="ECO:0007669"/>
    <property type="project" value="UniProtKB-EC"/>
</dbReference>
<feature type="binding site" evidence="15">
    <location>
        <position position="358"/>
    </location>
    <ligand>
        <name>a protein</name>
        <dbReference type="ChEBI" id="CHEBI:16541"/>
    </ligand>
    <ligandPart>
        <name>C-terminal Xaa-(2S)-2-hydroxyglycine residue</name>
        <dbReference type="ChEBI" id="CHEBI:142768"/>
    </ligandPart>
</feature>
<dbReference type="CTD" id="20232866"/>
<keyword evidence="4 16" id="KW-0479">Metal-binding</keyword>
<accession>V4A092</accession>
<proteinExistence type="inferred from homology"/>
<evidence type="ECO:0000256" key="6">
    <source>
        <dbReference type="ARBA" id="ARBA00022737"/>
    </source>
</evidence>
<dbReference type="InterPro" id="IPR024548">
    <property type="entry name" value="Cu2_monoox_C"/>
</dbReference>
<dbReference type="InterPro" id="IPR000323">
    <property type="entry name" value="Cu2_ascorb_mOase_N"/>
</dbReference>
<dbReference type="Pfam" id="PF03712">
    <property type="entry name" value="Cu2_monoox_C"/>
    <property type="match status" value="1"/>
</dbReference>
<feature type="binding site" evidence="16">
    <location>
        <position position="95"/>
    </location>
    <ligand>
        <name>Cu(2+)</name>
        <dbReference type="ChEBI" id="CHEBI:29036"/>
        <label>1</label>
        <note>catalytic</note>
    </ligand>
</feature>
<dbReference type="SUPFAM" id="SSF63829">
    <property type="entry name" value="Calcium-dependent phosphotriesterase"/>
    <property type="match status" value="1"/>
</dbReference>
<feature type="compositionally biased region" description="Polar residues" evidence="19">
    <location>
        <begin position="291"/>
        <end position="306"/>
    </location>
</feature>
<evidence type="ECO:0000256" key="5">
    <source>
        <dbReference type="ARBA" id="ARBA00022729"/>
    </source>
</evidence>
<dbReference type="InterPro" id="IPR008977">
    <property type="entry name" value="PHM/PNGase_F_dom_sf"/>
</dbReference>
<dbReference type="GO" id="GO:0005507">
    <property type="term" value="F:copper ion binding"/>
    <property type="evidence" value="ECO:0007669"/>
    <property type="project" value="InterPro"/>
</dbReference>
<dbReference type="InterPro" id="IPR001258">
    <property type="entry name" value="NHL_repeat"/>
</dbReference>
<evidence type="ECO:0000256" key="15">
    <source>
        <dbReference type="PIRSR" id="PIRSR600720-1"/>
    </source>
</evidence>
<dbReference type="GeneID" id="20232866"/>
<dbReference type="PANTHER" id="PTHR10680">
    <property type="entry name" value="PEPTIDYL-GLYCINE ALPHA-AMIDATING MONOOXYGENASE"/>
    <property type="match status" value="1"/>
</dbReference>
<keyword evidence="10 17" id="KW-1015">Disulfide bond</keyword>
<feature type="binding site" evidence="15">
    <location>
        <position position="531"/>
    </location>
    <ligand>
        <name>a protein</name>
        <dbReference type="ChEBI" id="CHEBI:16541"/>
    </ligand>
    <ligandPart>
        <name>C-terminal Xaa-(2S)-2-hydroxyglycine residue</name>
        <dbReference type="ChEBI" id="CHEBI:142768"/>
    </ligandPart>
</feature>
<name>V4A092_LOTGI</name>
<evidence type="ECO:0000256" key="14">
    <source>
        <dbReference type="ARBA" id="ARBA00048431"/>
    </source>
</evidence>
<keyword evidence="6" id="KW-0677">Repeat</keyword>
<feature type="binding site" evidence="16">
    <location>
        <position position="515"/>
    </location>
    <ligand>
        <name>Zn(2+)</name>
        <dbReference type="ChEBI" id="CHEBI:29105"/>
        <note>catalytic</note>
    </ligand>
</feature>
<feature type="disulfide bond" evidence="17">
    <location>
        <begin position="37"/>
        <end position="54"/>
    </location>
</feature>
<evidence type="ECO:0000259" key="20">
    <source>
        <dbReference type="Pfam" id="PF01082"/>
    </source>
</evidence>
<feature type="binding site" evidence="16">
    <location>
        <position position="30"/>
    </location>
    <ligand>
        <name>Cu(2+)</name>
        <dbReference type="ChEBI" id="CHEBI:29036"/>
        <label>1</label>
        <note>catalytic</note>
    </ligand>
</feature>
<feature type="repeat" description="NHL" evidence="18">
    <location>
        <begin position="443"/>
        <end position="486"/>
    </location>
</feature>
<feature type="binding site" evidence="16">
    <location>
        <position position="410"/>
    </location>
    <ligand>
        <name>Ca(2+)</name>
        <dbReference type="ChEBI" id="CHEBI:29108"/>
        <note>structural</note>
    </ligand>
</feature>
<dbReference type="Pfam" id="PF01082">
    <property type="entry name" value="Cu2_monooxygen"/>
    <property type="match status" value="1"/>
</dbReference>
<evidence type="ECO:0000256" key="16">
    <source>
        <dbReference type="PIRSR" id="PIRSR600720-2"/>
    </source>
</evidence>
<feature type="repeat" description="NHL" evidence="18">
    <location>
        <begin position="504"/>
        <end position="542"/>
    </location>
</feature>
<comment type="similarity">
    <text evidence="3">In the N-terminal section; belongs to the copper type II ascorbate-dependent monooxygenase family.</text>
</comment>
<dbReference type="AlphaFoldDB" id="V4A092"/>
<dbReference type="Pfam" id="PF01436">
    <property type="entry name" value="NHL"/>
    <property type="match status" value="2"/>
</dbReference>
<dbReference type="Gene3D" id="2.60.120.230">
    <property type="match status" value="1"/>
</dbReference>
<gene>
    <name evidence="22" type="ORF">LOTGIDRAFT_128636</name>
</gene>
<feature type="disulfide bond" evidence="17">
    <location>
        <begin position="456"/>
        <end position="476"/>
    </location>
</feature>
<feature type="binding site" evidence="16">
    <location>
        <position position="345"/>
    </location>
    <ligand>
        <name>Ca(2+)</name>
        <dbReference type="ChEBI" id="CHEBI:29108"/>
        <note>structural</note>
    </ligand>
</feature>
<dbReference type="PRINTS" id="PR00790">
    <property type="entry name" value="PAMONOXGNASE"/>
</dbReference>
<evidence type="ECO:0000256" key="17">
    <source>
        <dbReference type="PIRSR" id="PIRSR600720-3"/>
    </source>
</evidence>
<keyword evidence="13" id="KW-0511">Multifunctional enzyme</keyword>
<dbReference type="GO" id="GO:0004598">
    <property type="term" value="F:peptidylamidoglycolate lyase activity"/>
    <property type="evidence" value="ECO:0007669"/>
    <property type="project" value="UniProtKB-EC"/>
</dbReference>
<evidence type="ECO:0000313" key="23">
    <source>
        <dbReference type="Proteomes" id="UP000030746"/>
    </source>
</evidence>
<comment type="cofactor">
    <cofactor evidence="16">
        <name>Zn(2+)</name>
        <dbReference type="ChEBI" id="CHEBI:29105"/>
    </cofactor>
    <text evidence="16">Binds one Zn(2+) ion per subunit.</text>
</comment>
<dbReference type="KEGG" id="lgi:LOTGIDRAFT_128636"/>
<comment type="catalytic activity">
    <reaction evidence="1">
        <text>a [peptide]-C-terminal (2S)-2-hydroxyglycine = a [peptide]-C-terminal amide + glyoxylate</text>
        <dbReference type="Rhea" id="RHEA:20924"/>
        <dbReference type="Rhea" id="RHEA-COMP:13485"/>
        <dbReference type="Rhea" id="RHEA-COMP:15321"/>
        <dbReference type="ChEBI" id="CHEBI:36655"/>
        <dbReference type="ChEBI" id="CHEBI:137001"/>
        <dbReference type="ChEBI" id="CHEBI:142768"/>
        <dbReference type="EC" id="4.3.2.5"/>
    </reaction>
</comment>
<evidence type="ECO:0000256" key="11">
    <source>
        <dbReference type="ARBA" id="ARBA00023180"/>
    </source>
</evidence>
<evidence type="ECO:0000256" key="9">
    <source>
        <dbReference type="ARBA" id="ARBA00023033"/>
    </source>
</evidence>
<dbReference type="GO" id="GO:0016020">
    <property type="term" value="C:membrane"/>
    <property type="evidence" value="ECO:0007669"/>
    <property type="project" value="InterPro"/>
</dbReference>
<keyword evidence="12" id="KW-0456">Lyase</keyword>
<evidence type="ECO:0008006" key="24">
    <source>
        <dbReference type="Google" id="ProtNLM"/>
    </source>
</evidence>
<comment type="catalytic activity">
    <reaction evidence="14">
        <text>a [peptide]-C-terminal glycine + 2 L-ascorbate + O2 = a [peptide]-C-terminal (2S)-2-hydroxyglycine + 2 monodehydro-L-ascorbate radical + H2O</text>
        <dbReference type="Rhea" id="RHEA:21452"/>
        <dbReference type="Rhea" id="RHEA-COMP:13486"/>
        <dbReference type="Rhea" id="RHEA-COMP:15321"/>
        <dbReference type="ChEBI" id="CHEBI:15377"/>
        <dbReference type="ChEBI" id="CHEBI:15379"/>
        <dbReference type="ChEBI" id="CHEBI:38290"/>
        <dbReference type="ChEBI" id="CHEBI:59513"/>
        <dbReference type="ChEBI" id="CHEBI:137000"/>
        <dbReference type="ChEBI" id="CHEBI:142768"/>
        <dbReference type="EC" id="1.14.17.3"/>
    </reaction>
</comment>
<feature type="disulfide bond" evidence="17">
    <location>
        <begin position="146"/>
        <end position="253"/>
    </location>
</feature>
<feature type="binding site" evidence="16">
    <location>
        <position position="233"/>
    </location>
    <ligand>
        <name>Cu(2+)</name>
        <dbReference type="ChEBI" id="CHEBI:29036"/>
        <label>1</label>
        <note>catalytic</note>
    </ligand>
</feature>
<evidence type="ECO:0000313" key="22">
    <source>
        <dbReference type="EMBL" id="ESO86676.1"/>
    </source>
</evidence>
<evidence type="ECO:0000256" key="7">
    <source>
        <dbReference type="ARBA" id="ARBA00023002"/>
    </source>
</evidence>
<keyword evidence="5" id="KW-0732">Signal</keyword>
<evidence type="ECO:0000256" key="13">
    <source>
        <dbReference type="ARBA" id="ARBA00023268"/>
    </source>
</evidence>
<evidence type="ECO:0000256" key="4">
    <source>
        <dbReference type="ARBA" id="ARBA00022723"/>
    </source>
</evidence>
<keyword evidence="16" id="KW-0106">Calcium</keyword>
<keyword evidence="8 16" id="KW-0186">Copper</keyword>
<feature type="binding site" evidence="16">
    <location>
        <position position="162"/>
    </location>
    <ligand>
        <name>Cu(2+)</name>
        <dbReference type="ChEBI" id="CHEBI:29036"/>
        <label>1</label>
        <note>catalytic</note>
    </ligand>
</feature>
<dbReference type="OMA" id="EHHAHQS"/>
<feature type="binding site" evidence="15">
    <location>
        <position position="475"/>
    </location>
    <ligand>
        <name>a protein</name>
        <dbReference type="ChEBI" id="CHEBI:16541"/>
    </ligand>
    <ligandPart>
        <name>C-terminal Xaa-(2S)-2-hydroxyglycine residue</name>
        <dbReference type="ChEBI" id="CHEBI:142768"/>
    </ligandPart>
</feature>
<dbReference type="Gene3D" id="2.120.10.30">
    <property type="entry name" value="TolB, C-terminal domain"/>
    <property type="match status" value="1"/>
</dbReference>
<dbReference type="EMBL" id="KB203019">
    <property type="protein sequence ID" value="ESO86676.1"/>
    <property type="molecule type" value="Genomic_DNA"/>
</dbReference>
<dbReference type="SUPFAM" id="SSF49742">
    <property type="entry name" value="PHM/PNGase F"/>
    <property type="match status" value="2"/>
</dbReference>
<keyword evidence="7" id="KW-0560">Oxidoreductase</keyword>
<dbReference type="FunFam" id="2.60.120.230:FF:000002">
    <property type="entry name" value="Peptidyl-glycine alpha-amidating monooxygenase B"/>
    <property type="match status" value="1"/>
</dbReference>
<feature type="disulfide bond" evidence="17">
    <location>
        <begin position="5"/>
        <end position="50"/>
    </location>
</feature>
<dbReference type="HOGENOM" id="CLU_012293_1_0_1"/>
<dbReference type="GO" id="GO:0006518">
    <property type="term" value="P:peptide metabolic process"/>
    <property type="evidence" value="ECO:0007669"/>
    <property type="project" value="InterPro"/>
</dbReference>
<feature type="binding site" evidence="16">
    <location>
        <position position="408"/>
    </location>
    <ligand>
        <name>Zn(2+)</name>
        <dbReference type="ChEBI" id="CHEBI:29105"/>
        <note>catalytic</note>
    </ligand>
</feature>
<dbReference type="RefSeq" id="XP_009062656.1">
    <property type="nucleotide sequence ID" value="XM_009064408.1"/>
</dbReference>
<dbReference type="InterPro" id="IPR011042">
    <property type="entry name" value="6-blade_b-propeller_TolB-like"/>
</dbReference>
<feature type="binding site" evidence="16">
    <location>
        <position position="164"/>
    </location>
    <ligand>
        <name>Cu(2+)</name>
        <dbReference type="ChEBI" id="CHEBI:29036"/>
        <label>1</label>
        <note>catalytic</note>
    </ligand>
</feature>
<comment type="similarity">
    <text evidence="2">In the C-terminal section; belongs to the peptidyl-alpha-hydroxyglycine alpha-amidating lyase family.</text>
</comment>
<dbReference type="InterPro" id="IPR036939">
    <property type="entry name" value="Cu2_ascorb_mOase_N_sf"/>
</dbReference>
<evidence type="ECO:0000259" key="21">
    <source>
        <dbReference type="Pfam" id="PF03712"/>
    </source>
</evidence>
<evidence type="ECO:0000256" key="12">
    <source>
        <dbReference type="ARBA" id="ARBA00023239"/>
    </source>
</evidence>
<evidence type="ECO:0000256" key="2">
    <source>
        <dbReference type="ARBA" id="ARBA00006026"/>
    </source>
</evidence>
<evidence type="ECO:0000256" key="18">
    <source>
        <dbReference type="PROSITE-ProRule" id="PRU00504"/>
    </source>
</evidence>
<feature type="binding site" evidence="16">
    <location>
        <position position="31"/>
    </location>
    <ligand>
        <name>Cu(2+)</name>
        <dbReference type="ChEBI" id="CHEBI:29036"/>
        <label>1</label>
        <note>catalytic</note>
    </ligand>
</feature>
<dbReference type="GO" id="GO:0005576">
    <property type="term" value="C:extracellular region"/>
    <property type="evidence" value="ECO:0007669"/>
    <property type="project" value="TreeGrafter"/>
</dbReference>
<dbReference type="Proteomes" id="UP000030746">
    <property type="component" value="Unassembled WGS sequence"/>
</dbReference>
<feature type="domain" description="Copper type II ascorbate-dependent monooxygenase N-terminal" evidence="20">
    <location>
        <begin position="2"/>
        <end position="99"/>
    </location>
</feature>
<organism evidence="22 23">
    <name type="scientific">Lottia gigantea</name>
    <name type="common">Giant owl limpet</name>
    <dbReference type="NCBI Taxonomy" id="225164"/>
    <lineage>
        <taxon>Eukaryota</taxon>
        <taxon>Metazoa</taxon>
        <taxon>Spiralia</taxon>
        <taxon>Lophotrochozoa</taxon>
        <taxon>Mollusca</taxon>
        <taxon>Gastropoda</taxon>
        <taxon>Patellogastropoda</taxon>
        <taxon>Lottioidea</taxon>
        <taxon>Lottiidae</taxon>
        <taxon>Lottia</taxon>
    </lineage>
</organism>
<keyword evidence="9" id="KW-0503">Monooxygenase</keyword>
<dbReference type="Gene3D" id="2.60.120.310">
    <property type="entry name" value="Copper type II, ascorbate-dependent monooxygenase, N-terminal domain"/>
    <property type="match status" value="1"/>
</dbReference>
<comment type="cofactor">
    <cofactor evidence="16">
        <name>Cu(2+)</name>
        <dbReference type="ChEBI" id="CHEBI:29036"/>
    </cofactor>
    <text evidence="16">Binds 2 Cu(2+) ions per subunit.</text>
</comment>
<reference evidence="22 23" key="1">
    <citation type="journal article" date="2013" name="Nature">
        <title>Insights into bilaterian evolution from three spiralian genomes.</title>
        <authorList>
            <person name="Simakov O."/>
            <person name="Marletaz F."/>
            <person name="Cho S.J."/>
            <person name="Edsinger-Gonzales E."/>
            <person name="Havlak P."/>
            <person name="Hellsten U."/>
            <person name="Kuo D.H."/>
            <person name="Larsson T."/>
            <person name="Lv J."/>
            <person name="Arendt D."/>
            <person name="Savage R."/>
            <person name="Osoegawa K."/>
            <person name="de Jong P."/>
            <person name="Grimwood J."/>
            <person name="Chapman J.A."/>
            <person name="Shapiro H."/>
            <person name="Aerts A."/>
            <person name="Otillar R.P."/>
            <person name="Terry A.Y."/>
            <person name="Boore J.L."/>
            <person name="Grigoriev I.V."/>
            <person name="Lindberg D.R."/>
            <person name="Seaver E.C."/>
            <person name="Weisblat D.A."/>
            <person name="Putnam N.H."/>
            <person name="Rokhsar D.S."/>
        </authorList>
    </citation>
    <scope>NUCLEOTIDE SEQUENCE [LARGE SCALE GENOMIC DNA]</scope>
</reference>
<evidence type="ECO:0000256" key="1">
    <source>
        <dbReference type="ARBA" id="ARBA00000686"/>
    </source>
</evidence>
<feature type="disulfide bond" evidence="17">
    <location>
        <begin position="212"/>
        <end position="234"/>
    </location>
</feature>
<feature type="binding site" evidence="16">
    <location>
        <position position="613"/>
    </location>
    <ligand>
        <name>Ca(2+)</name>
        <dbReference type="ChEBI" id="CHEBI:29108"/>
        <note>structural</note>
    </ligand>
</feature>
<evidence type="ECO:0000256" key="19">
    <source>
        <dbReference type="SAM" id="MobiDB-lite"/>
    </source>
</evidence>
<dbReference type="InterPro" id="IPR000720">
    <property type="entry name" value="PHM/PAL"/>
</dbReference>
<dbReference type="OrthoDB" id="10018185at2759"/>
<evidence type="ECO:0000256" key="10">
    <source>
        <dbReference type="ARBA" id="ARBA00023157"/>
    </source>
</evidence>
<keyword evidence="16" id="KW-0862">Zinc</keyword>